<dbReference type="PANTHER" id="PTHR33493">
    <property type="entry name" value="LATE EMBRYOGENESIS ABUNDANT PROTEIN 6-RELATED"/>
    <property type="match status" value="1"/>
</dbReference>
<proteinExistence type="inferred from homology"/>
<evidence type="ECO:0000313" key="3">
    <source>
        <dbReference type="EMBL" id="KAJ7944607.1"/>
    </source>
</evidence>
<organism evidence="3 4">
    <name type="scientific">Quillaja saponaria</name>
    <name type="common">Soap bark tree</name>
    <dbReference type="NCBI Taxonomy" id="32244"/>
    <lineage>
        <taxon>Eukaryota</taxon>
        <taxon>Viridiplantae</taxon>
        <taxon>Streptophyta</taxon>
        <taxon>Embryophyta</taxon>
        <taxon>Tracheophyta</taxon>
        <taxon>Spermatophyta</taxon>
        <taxon>Magnoliopsida</taxon>
        <taxon>eudicotyledons</taxon>
        <taxon>Gunneridae</taxon>
        <taxon>Pentapetalae</taxon>
        <taxon>rosids</taxon>
        <taxon>fabids</taxon>
        <taxon>Fabales</taxon>
        <taxon>Quillajaceae</taxon>
        <taxon>Quillaja</taxon>
    </lineage>
</organism>
<evidence type="ECO:0000256" key="2">
    <source>
        <dbReference type="SAM" id="MobiDB-lite"/>
    </source>
</evidence>
<feature type="region of interest" description="Disordered" evidence="2">
    <location>
        <begin position="1"/>
        <end position="22"/>
    </location>
</feature>
<dbReference type="AlphaFoldDB" id="A0AAD7P761"/>
<dbReference type="GO" id="GO:0009793">
    <property type="term" value="P:embryo development ending in seed dormancy"/>
    <property type="evidence" value="ECO:0007669"/>
    <property type="project" value="InterPro"/>
</dbReference>
<feature type="compositionally biased region" description="Low complexity" evidence="2">
    <location>
        <begin position="79"/>
        <end position="89"/>
    </location>
</feature>
<dbReference type="PANTHER" id="PTHR33493:SF6">
    <property type="entry name" value="LATE EMBRYOGENESIS ABUNDANT PROTEIN 6"/>
    <property type="match status" value="1"/>
</dbReference>
<dbReference type="Proteomes" id="UP001163823">
    <property type="component" value="Chromosome 14"/>
</dbReference>
<gene>
    <name evidence="3" type="ORF">O6P43_033978</name>
</gene>
<feature type="region of interest" description="Disordered" evidence="2">
    <location>
        <begin position="79"/>
        <end position="98"/>
    </location>
</feature>
<evidence type="ECO:0000256" key="1">
    <source>
        <dbReference type="ARBA" id="ARBA00010975"/>
    </source>
</evidence>
<accession>A0AAD7P761</accession>
<dbReference type="Pfam" id="PF03760">
    <property type="entry name" value="LEA_1"/>
    <property type="match status" value="1"/>
</dbReference>
<keyword evidence="4" id="KW-1185">Reference proteome</keyword>
<comment type="similarity">
    <text evidence="1">Belongs to the LEA type 1 family.</text>
</comment>
<evidence type="ECO:0000313" key="4">
    <source>
        <dbReference type="Proteomes" id="UP001163823"/>
    </source>
</evidence>
<comment type="caution">
    <text evidence="3">The sequence shown here is derived from an EMBL/GenBank/DDBJ whole genome shotgun (WGS) entry which is preliminary data.</text>
</comment>
<name>A0AAD7P761_QUISA</name>
<dbReference type="KEGG" id="qsa:O6P43_033978"/>
<sequence length="98" mass="10626">MEEQAEKATARTKEEKVIAHESRKVKEAEANMELHVAKAQHAAEKLSAKQSHLYGHHEPHLLGTQHTFTQPAEQNVPVVGTQGQQPVGTAVPMAGGNC</sequence>
<reference evidence="3" key="1">
    <citation type="journal article" date="2023" name="Science">
        <title>Elucidation of the pathway for biosynthesis of saponin adjuvants from the soapbark tree.</title>
        <authorList>
            <person name="Reed J."/>
            <person name="Orme A."/>
            <person name="El-Demerdash A."/>
            <person name="Owen C."/>
            <person name="Martin L.B.B."/>
            <person name="Misra R.C."/>
            <person name="Kikuchi S."/>
            <person name="Rejzek M."/>
            <person name="Martin A.C."/>
            <person name="Harkess A."/>
            <person name="Leebens-Mack J."/>
            <person name="Louveau T."/>
            <person name="Stephenson M.J."/>
            <person name="Osbourn A."/>
        </authorList>
    </citation>
    <scope>NUCLEOTIDE SEQUENCE</scope>
    <source>
        <strain evidence="3">S10</strain>
    </source>
</reference>
<protein>
    <submittedName>
        <fullName evidence="3">Seed maturation protein</fullName>
    </submittedName>
</protein>
<dbReference type="InterPro" id="IPR005513">
    <property type="entry name" value="LEA_1"/>
</dbReference>
<dbReference type="EMBL" id="JARAOO010000014">
    <property type="protein sequence ID" value="KAJ7944607.1"/>
    <property type="molecule type" value="Genomic_DNA"/>
</dbReference>